<organism evidence="1 2">
    <name type="scientific">Ciceribacter naphthalenivorans</name>
    <dbReference type="NCBI Taxonomy" id="1118451"/>
    <lineage>
        <taxon>Bacteria</taxon>
        <taxon>Pseudomonadati</taxon>
        <taxon>Pseudomonadota</taxon>
        <taxon>Alphaproteobacteria</taxon>
        <taxon>Hyphomicrobiales</taxon>
        <taxon>Rhizobiaceae</taxon>
        <taxon>Ciceribacter</taxon>
    </lineage>
</organism>
<dbReference type="AlphaFoldDB" id="A0A512HEJ0"/>
<dbReference type="OrthoDB" id="9875094at2"/>
<gene>
    <name evidence="1" type="ORF">RNA01_07890</name>
</gene>
<dbReference type="EMBL" id="BJZP01000003">
    <property type="protein sequence ID" value="GEO83857.1"/>
    <property type="molecule type" value="Genomic_DNA"/>
</dbReference>
<sequence>MNKEIPIEQAILKDTRAIRRLLEADEAAKGPELLISLQEKMLEAIEQTQAQITQMHQLLSSSRRNPTISSRE</sequence>
<name>A0A512HEJ0_9HYPH</name>
<dbReference type="RefSeq" id="WP_147178663.1">
    <property type="nucleotide sequence ID" value="NZ_BJZP01000003.1"/>
</dbReference>
<protein>
    <submittedName>
        <fullName evidence="1">Uncharacterized protein</fullName>
    </submittedName>
</protein>
<accession>A0A512HEJ0</accession>
<evidence type="ECO:0000313" key="2">
    <source>
        <dbReference type="Proteomes" id="UP000321717"/>
    </source>
</evidence>
<reference evidence="1 2" key="1">
    <citation type="submission" date="2019-07" db="EMBL/GenBank/DDBJ databases">
        <title>Whole genome shotgun sequence of Rhizobium naphthalenivorans NBRC 107585.</title>
        <authorList>
            <person name="Hosoyama A."/>
            <person name="Uohara A."/>
            <person name="Ohji S."/>
            <person name="Ichikawa N."/>
        </authorList>
    </citation>
    <scope>NUCLEOTIDE SEQUENCE [LARGE SCALE GENOMIC DNA]</scope>
    <source>
        <strain evidence="1 2">NBRC 107585</strain>
    </source>
</reference>
<comment type="caution">
    <text evidence="1">The sequence shown here is derived from an EMBL/GenBank/DDBJ whole genome shotgun (WGS) entry which is preliminary data.</text>
</comment>
<keyword evidence="2" id="KW-1185">Reference proteome</keyword>
<dbReference type="Proteomes" id="UP000321717">
    <property type="component" value="Unassembled WGS sequence"/>
</dbReference>
<proteinExistence type="predicted"/>
<evidence type="ECO:0000313" key="1">
    <source>
        <dbReference type="EMBL" id="GEO83857.1"/>
    </source>
</evidence>